<keyword evidence="2" id="KW-0472">Membrane</keyword>
<evidence type="ECO:0000256" key="1">
    <source>
        <dbReference type="SAM" id="MobiDB-lite"/>
    </source>
</evidence>
<dbReference type="Proteomes" id="UP000001449">
    <property type="component" value="Chromosome 9"/>
</dbReference>
<dbReference type="HOGENOM" id="CLU_347361_0_0_1"/>
<proteinExistence type="predicted"/>
<feature type="compositionally biased region" description="Polar residues" evidence="1">
    <location>
        <begin position="556"/>
        <end position="565"/>
    </location>
</feature>
<feature type="compositionally biased region" description="Polar residues" evidence="1">
    <location>
        <begin position="66"/>
        <end position="86"/>
    </location>
</feature>
<organism evidence="3 4">
    <name type="scientific">Thalassiosira pseudonana</name>
    <name type="common">Marine diatom</name>
    <name type="synonym">Cyclotella nana</name>
    <dbReference type="NCBI Taxonomy" id="35128"/>
    <lineage>
        <taxon>Eukaryota</taxon>
        <taxon>Sar</taxon>
        <taxon>Stramenopiles</taxon>
        <taxon>Ochrophyta</taxon>
        <taxon>Bacillariophyta</taxon>
        <taxon>Coscinodiscophyceae</taxon>
        <taxon>Thalassiosirophycidae</taxon>
        <taxon>Thalassiosirales</taxon>
        <taxon>Thalassiosiraceae</taxon>
        <taxon>Thalassiosira</taxon>
    </lineage>
</organism>
<protein>
    <submittedName>
        <fullName evidence="3">Uncharacterized protein</fullName>
    </submittedName>
</protein>
<gene>
    <name evidence="3" type="ORF">THAPSDRAFT_24072</name>
</gene>
<feature type="region of interest" description="Disordered" evidence="1">
    <location>
        <begin position="509"/>
        <end position="574"/>
    </location>
</feature>
<name>B8C8N6_THAPS</name>
<sequence>MSLSVGCFNSSLLVLWGASFQLLVGLLLTPSIPSYSLFYFNIEQPIMSQHRHPSMSHFPQSLPTVGENHSINNDSIMSKSTNSINDSGSASGSHTGSHTGSGVMSMSQGGAPRGLKRSPYLSVMASTTKESEDLMMALSRPTGGMTPAHHNMVSSGGMGFFNLKRPSGHNPQQLQQQQQQQQQPQVLSQTVTPVSSGGTDASGVGGEEMTIALNDVAVGGNIGRHPRILPTATTSKSGLRSSLRVGSRTDMNVHDSAPNINADSSSTNLKKNSSVTFSTTTKQASNLGEPENVMGSAMCKGNADFSFLPANNDYTAANMMKKSLSIASPEFLLAQVIQQQGANHQRNQSGQSNVGSDSNNSNTSNANAIGDNVNDSFQHSISPSPPAPSLESSSPPSPGHRRRKSKSMNTLQYYYKNQLQGGKEPGQSLLEKVGMIGPNHNRQNSSNYCVNSGSKSKALILTFREMLDEGDGKEGDLNLRLRNEQWKDFSAFSSSLNSCTIMDECGDDEGNQGKLGSEGSARSGDIGSGVGDASSPNGCDAMVDPSSRSGGLKRSLTPTFSNASQGRGGAAPTSPKINAMPPPNTQHLFGSHRATVSVNDLALMRRAAARMKHTLPTAGASPENVGANHWGMTNVGMMRQLAQSQQLPGETLGGAMLTRIESTSSNSSDSKGMTGSVPNTTNATAQRIGVGGGAHHPHFASPLAQMMAAKQIQQPHPSSQQQRNSILMNRMMAGVQMNTDHNPSLQTAQSCTSLRRVRTAGAGLAYGGAGFRTDSTTRLSRFDLGKRDSRLSMSSGGSSGGGDGGKNEEWNLS</sequence>
<keyword evidence="4" id="KW-1185">Reference proteome</keyword>
<evidence type="ECO:0000313" key="3">
    <source>
        <dbReference type="EMBL" id="EED90320.1"/>
    </source>
</evidence>
<feature type="region of interest" description="Disordered" evidence="1">
    <location>
        <begin position="158"/>
        <end position="205"/>
    </location>
</feature>
<feature type="region of interest" description="Disordered" evidence="1">
    <location>
        <begin position="783"/>
        <end position="813"/>
    </location>
</feature>
<dbReference type="GeneID" id="7450994"/>
<feature type="compositionally biased region" description="Polar residues" evidence="1">
    <location>
        <begin position="186"/>
        <end position="199"/>
    </location>
</feature>
<feature type="region of interest" description="Disordered" evidence="1">
    <location>
        <begin position="249"/>
        <end position="290"/>
    </location>
</feature>
<dbReference type="KEGG" id="tps:THAPSDRAFT_24072"/>
<feature type="compositionally biased region" description="Low complexity" evidence="1">
    <location>
        <begin position="87"/>
        <end position="107"/>
    </location>
</feature>
<feature type="compositionally biased region" description="Low complexity" evidence="1">
    <location>
        <begin position="171"/>
        <end position="185"/>
    </location>
</feature>
<feature type="compositionally biased region" description="Polar residues" evidence="1">
    <location>
        <begin position="258"/>
        <end position="286"/>
    </location>
</feature>
<dbReference type="AlphaFoldDB" id="B8C8N6"/>
<evidence type="ECO:0000256" key="2">
    <source>
        <dbReference type="SAM" id="Phobius"/>
    </source>
</evidence>
<evidence type="ECO:0000313" key="4">
    <source>
        <dbReference type="Proteomes" id="UP000001449"/>
    </source>
</evidence>
<reference evidence="3 4" key="1">
    <citation type="journal article" date="2004" name="Science">
        <title>The genome of the diatom Thalassiosira pseudonana: ecology, evolution, and metabolism.</title>
        <authorList>
            <person name="Armbrust E.V."/>
            <person name="Berges J.A."/>
            <person name="Bowler C."/>
            <person name="Green B.R."/>
            <person name="Martinez D."/>
            <person name="Putnam N.H."/>
            <person name="Zhou S."/>
            <person name="Allen A.E."/>
            <person name="Apt K.E."/>
            <person name="Bechner M."/>
            <person name="Brzezinski M.A."/>
            <person name="Chaal B.K."/>
            <person name="Chiovitti A."/>
            <person name="Davis A.K."/>
            <person name="Demarest M.S."/>
            <person name="Detter J.C."/>
            <person name="Glavina T."/>
            <person name="Goodstein D."/>
            <person name="Hadi M.Z."/>
            <person name="Hellsten U."/>
            <person name="Hildebrand M."/>
            <person name="Jenkins B.D."/>
            <person name="Jurka J."/>
            <person name="Kapitonov V.V."/>
            <person name="Kroger N."/>
            <person name="Lau W.W."/>
            <person name="Lane T.W."/>
            <person name="Larimer F.W."/>
            <person name="Lippmeier J.C."/>
            <person name="Lucas S."/>
            <person name="Medina M."/>
            <person name="Montsant A."/>
            <person name="Obornik M."/>
            <person name="Parker M.S."/>
            <person name="Palenik B."/>
            <person name="Pazour G.J."/>
            <person name="Richardson P.M."/>
            <person name="Rynearson T.A."/>
            <person name="Saito M.A."/>
            <person name="Schwartz D.C."/>
            <person name="Thamatrakoln K."/>
            <person name="Valentin K."/>
            <person name="Vardi A."/>
            <person name="Wilkerson F.P."/>
            <person name="Rokhsar D.S."/>
        </authorList>
    </citation>
    <scope>NUCLEOTIDE SEQUENCE [LARGE SCALE GENOMIC DNA]</scope>
    <source>
        <strain evidence="3 4">CCMP1335</strain>
    </source>
</reference>
<reference evidence="3 4" key="2">
    <citation type="journal article" date="2008" name="Nature">
        <title>The Phaeodactylum genome reveals the evolutionary history of diatom genomes.</title>
        <authorList>
            <person name="Bowler C."/>
            <person name="Allen A.E."/>
            <person name="Badger J.H."/>
            <person name="Grimwood J."/>
            <person name="Jabbari K."/>
            <person name="Kuo A."/>
            <person name="Maheswari U."/>
            <person name="Martens C."/>
            <person name="Maumus F."/>
            <person name="Otillar R.P."/>
            <person name="Rayko E."/>
            <person name="Salamov A."/>
            <person name="Vandepoele K."/>
            <person name="Beszteri B."/>
            <person name="Gruber A."/>
            <person name="Heijde M."/>
            <person name="Katinka M."/>
            <person name="Mock T."/>
            <person name="Valentin K."/>
            <person name="Verret F."/>
            <person name="Berges J.A."/>
            <person name="Brownlee C."/>
            <person name="Cadoret J.P."/>
            <person name="Chiovitti A."/>
            <person name="Choi C.J."/>
            <person name="Coesel S."/>
            <person name="De Martino A."/>
            <person name="Detter J.C."/>
            <person name="Durkin C."/>
            <person name="Falciatore A."/>
            <person name="Fournet J."/>
            <person name="Haruta M."/>
            <person name="Huysman M.J."/>
            <person name="Jenkins B.D."/>
            <person name="Jiroutova K."/>
            <person name="Jorgensen R.E."/>
            <person name="Joubert Y."/>
            <person name="Kaplan A."/>
            <person name="Kroger N."/>
            <person name="Kroth P.G."/>
            <person name="La Roche J."/>
            <person name="Lindquist E."/>
            <person name="Lommer M."/>
            <person name="Martin-Jezequel V."/>
            <person name="Lopez P.J."/>
            <person name="Lucas S."/>
            <person name="Mangogna M."/>
            <person name="McGinnis K."/>
            <person name="Medlin L.K."/>
            <person name="Montsant A."/>
            <person name="Oudot-Le Secq M.P."/>
            <person name="Napoli C."/>
            <person name="Obornik M."/>
            <person name="Parker M.S."/>
            <person name="Petit J.L."/>
            <person name="Porcel B.M."/>
            <person name="Poulsen N."/>
            <person name="Robison M."/>
            <person name="Rychlewski L."/>
            <person name="Rynearson T.A."/>
            <person name="Schmutz J."/>
            <person name="Shapiro H."/>
            <person name="Siaut M."/>
            <person name="Stanley M."/>
            <person name="Sussman M.R."/>
            <person name="Taylor A.R."/>
            <person name="Vardi A."/>
            <person name="von Dassow P."/>
            <person name="Vyverman W."/>
            <person name="Willis A."/>
            <person name="Wyrwicz L.S."/>
            <person name="Rokhsar D.S."/>
            <person name="Weissenbach J."/>
            <person name="Armbrust E.V."/>
            <person name="Green B.R."/>
            <person name="Van de Peer Y."/>
            <person name="Grigoriev I.V."/>
        </authorList>
    </citation>
    <scope>NUCLEOTIDE SEQUENCE [LARGE SCALE GENOMIC DNA]</scope>
    <source>
        <strain evidence="3 4">CCMP1335</strain>
    </source>
</reference>
<dbReference type="InParanoid" id="B8C8N6"/>
<dbReference type="EMBL" id="CM000645">
    <property type="protein sequence ID" value="EED90320.1"/>
    <property type="molecule type" value="Genomic_DNA"/>
</dbReference>
<keyword evidence="2" id="KW-0812">Transmembrane</keyword>
<dbReference type="PaxDb" id="35128-Thaps24072"/>
<feature type="compositionally biased region" description="Low complexity" evidence="1">
    <location>
        <begin position="347"/>
        <end position="368"/>
    </location>
</feature>
<keyword evidence="2" id="KW-1133">Transmembrane helix</keyword>
<feature type="region of interest" description="Disordered" evidence="1">
    <location>
        <begin position="339"/>
        <end position="407"/>
    </location>
</feature>
<feature type="region of interest" description="Disordered" evidence="1">
    <location>
        <begin position="66"/>
        <end position="118"/>
    </location>
</feature>
<feature type="transmembrane region" description="Helical" evidence="2">
    <location>
        <begin position="12"/>
        <end position="32"/>
    </location>
</feature>
<dbReference type="RefSeq" id="XP_002292345.1">
    <property type="nucleotide sequence ID" value="XM_002292309.1"/>
</dbReference>
<accession>B8C8N6</accession>